<dbReference type="Proteomes" id="UP000295030">
    <property type="component" value="Unassembled WGS sequence"/>
</dbReference>
<protein>
    <submittedName>
        <fullName evidence="1">Uncharacterized protein</fullName>
    </submittedName>
</protein>
<evidence type="ECO:0000313" key="2">
    <source>
        <dbReference type="Proteomes" id="UP000295030"/>
    </source>
</evidence>
<reference evidence="1 2" key="1">
    <citation type="submission" date="2019-03" db="EMBL/GenBank/DDBJ databases">
        <title>Genomic Encyclopedia of Type Strains, Phase IV (KMG-IV): sequencing the most valuable type-strain genomes for metagenomic binning, comparative biology and taxonomic classification.</title>
        <authorList>
            <person name="Goeker M."/>
        </authorList>
    </citation>
    <scope>NUCLEOTIDE SEQUENCE [LARGE SCALE GENOMIC DNA]</scope>
    <source>
        <strain evidence="1 2">DSM 101</strain>
    </source>
</reference>
<accession>A0A4R1HFN7</accession>
<name>A0A4R1HFN7_ANCAQ</name>
<evidence type="ECO:0000313" key="1">
    <source>
        <dbReference type="EMBL" id="TCK19631.1"/>
    </source>
</evidence>
<dbReference type="EMBL" id="SMFY01000005">
    <property type="protein sequence ID" value="TCK19631.1"/>
    <property type="molecule type" value="Genomic_DNA"/>
</dbReference>
<dbReference type="AlphaFoldDB" id="A0A4R1HFN7"/>
<comment type="caution">
    <text evidence="1">The sequence shown here is derived from an EMBL/GenBank/DDBJ whole genome shotgun (WGS) entry which is preliminary data.</text>
</comment>
<organism evidence="1 2">
    <name type="scientific">Ancylobacter aquaticus</name>
    <dbReference type="NCBI Taxonomy" id="100"/>
    <lineage>
        <taxon>Bacteria</taxon>
        <taxon>Pseudomonadati</taxon>
        <taxon>Pseudomonadota</taxon>
        <taxon>Alphaproteobacteria</taxon>
        <taxon>Hyphomicrobiales</taxon>
        <taxon>Xanthobacteraceae</taxon>
        <taxon>Ancylobacter</taxon>
    </lineage>
</organism>
<keyword evidence="2" id="KW-1185">Reference proteome</keyword>
<dbReference type="RefSeq" id="WP_131837150.1">
    <property type="nucleotide sequence ID" value="NZ_SMFY01000005.1"/>
</dbReference>
<gene>
    <name evidence="1" type="ORF">EV667_4069</name>
</gene>
<sequence>MEQHTNPDFNGTVQPVAVFGADTLTISAGGFSLSLTIKAIERHWDALSHFPDRRARMELGALGERVNAFTAHVTAIVARGGILDAGAEIERFTVRHVQLTRRAWAMESRCMSWFVVGPARFPVDRNRKRQASADNAFRTVSDHTKAARAAVERIAFPHGAPGEPIRASNPDAPALIRAEIEKRQAAHAMMKAANVAIRSAKGKDVDAKVQAVVDATGWREATARRCVVPSQEWMGSGFPAYQLAGELAEIKRLATRLATIEANRERGTVEHEHNTTAGRLRVVENGDAARIQMFFDGKPEAATRDLMKREGFRWAPSEGAWQRHLNNAGRYSASRVVSALQGEPSA</sequence>
<proteinExistence type="predicted"/>
<dbReference type="OrthoDB" id="9803716at2"/>